<dbReference type="PANTHER" id="PTHR22893:SF91">
    <property type="entry name" value="NADPH DEHYDROGENASE 2-RELATED"/>
    <property type="match status" value="1"/>
</dbReference>
<dbReference type="EMBL" id="QBKS01000001">
    <property type="protein sequence ID" value="PTX55914.1"/>
    <property type="molecule type" value="Genomic_DNA"/>
</dbReference>
<organism evidence="5 6">
    <name type="scientific">Litoreibacter ponti</name>
    <dbReference type="NCBI Taxonomy" id="1510457"/>
    <lineage>
        <taxon>Bacteria</taxon>
        <taxon>Pseudomonadati</taxon>
        <taxon>Pseudomonadota</taxon>
        <taxon>Alphaproteobacteria</taxon>
        <taxon>Rhodobacterales</taxon>
        <taxon>Roseobacteraceae</taxon>
        <taxon>Litoreibacter</taxon>
    </lineage>
</organism>
<dbReference type="Pfam" id="PF00724">
    <property type="entry name" value="Oxidored_FMN"/>
    <property type="match status" value="1"/>
</dbReference>
<keyword evidence="6" id="KW-1185">Reference proteome</keyword>
<evidence type="ECO:0000256" key="3">
    <source>
        <dbReference type="ARBA" id="ARBA00023002"/>
    </source>
</evidence>
<dbReference type="FunFam" id="3.20.20.70:FF:000059">
    <property type="entry name" value="N-ethylmaleimide reductase, FMN-linked"/>
    <property type="match status" value="1"/>
</dbReference>
<dbReference type="SUPFAM" id="SSF51395">
    <property type="entry name" value="FMN-linked oxidoreductases"/>
    <property type="match status" value="1"/>
</dbReference>
<evidence type="ECO:0000313" key="6">
    <source>
        <dbReference type="Proteomes" id="UP000243978"/>
    </source>
</evidence>
<proteinExistence type="inferred from homology"/>
<comment type="caution">
    <text evidence="5">The sequence shown here is derived from an EMBL/GenBank/DDBJ whole genome shotgun (WGS) entry which is preliminary data.</text>
</comment>
<dbReference type="InterPro" id="IPR045247">
    <property type="entry name" value="Oye-like"/>
</dbReference>
<evidence type="ECO:0000256" key="1">
    <source>
        <dbReference type="ARBA" id="ARBA00001917"/>
    </source>
</evidence>
<dbReference type="GO" id="GO:0010181">
    <property type="term" value="F:FMN binding"/>
    <property type="evidence" value="ECO:0007669"/>
    <property type="project" value="InterPro"/>
</dbReference>
<comment type="cofactor">
    <cofactor evidence="1">
        <name>FMN</name>
        <dbReference type="ChEBI" id="CHEBI:58210"/>
    </cofactor>
</comment>
<dbReference type="GO" id="GO:0016628">
    <property type="term" value="F:oxidoreductase activity, acting on the CH-CH group of donors, NAD or NADP as acceptor"/>
    <property type="evidence" value="ECO:0007669"/>
    <property type="project" value="UniProtKB-ARBA"/>
</dbReference>
<reference evidence="5 6" key="1">
    <citation type="submission" date="2018-04" db="EMBL/GenBank/DDBJ databases">
        <title>Genomic Encyclopedia of Archaeal and Bacterial Type Strains, Phase II (KMG-II): from individual species to whole genera.</title>
        <authorList>
            <person name="Goeker M."/>
        </authorList>
    </citation>
    <scope>NUCLEOTIDE SEQUENCE [LARGE SCALE GENOMIC DNA]</scope>
    <source>
        <strain evidence="5 6">DSM 100977</strain>
    </source>
</reference>
<evidence type="ECO:0000256" key="2">
    <source>
        <dbReference type="ARBA" id="ARBA00005979"/>
    </source>
</evidence>
<accession>A0A2T6BIN5</accession>
<dbReference type="InterPro" id="IPR013785">
    <property type="entry name" value="Aldolase_TIM"/>
</dbReference>
<protein>
    <submittedName>
        <fullName evidence="5">N-ethylmaleimide reductase</fullName>
    </submittedName>
</protein>
<dbReference type="RefSeq" id="WP_107844159.1">
    <property type="nucleotide sequence ID" value="NZ_QBKS01000001.1"/>
</dbReference>
<evidence type="ECO:0000259" key="4">
    <source>
        <dbReference type="Pfam" id="PF00724"/>
    </source>
</evidence>
<dbReference type="OrthoDB" id="9784632at2"/>
<dbReference type="Gene3D" id="3.20.20.70">
    <property type="entry name" value="Aldolase class I"/>
    <property type="match status" value="1"/>
</dbReference>
<dbReference type="InterPro" id="IPR001155">
    <property type="entry name" value="OxRdtase_FMN_N"/>
</dbReference>
<feature type="domain" description="NADH:flavin oxidoreductase/NADH oxidase N-terminal" evidence="4">
    <location>
        <begin position="7"/>
        <end position="338"/>
    </location>
</feature>
<dbReference type="Proteomes" id="UP000243978">
    <property type="component" value="Unassembled WGS sequence"/>
</dbReference>
<comment type="similarity">
    <text evidence="2">Belongs to the NADH:flavin oxidoreductase/NADH oxidase family.</text>
</comment>
<dbReference type="CDD" id="cd02933">
    <property type="entry name" value="OYE_like_FMN"/>
    <property type="match status" value="1"/>
</dbReference>
<dbReference type="GO" id="GO:0005829">
    <property type="term" value="C:cytosol"/>
    <property type="evidence" value="ECO:0007669"/>
    <property type="project" value="TreeGrafter"/>
</dbReference>
<gene>
    <name evidence="5" type="ORF">C8N43_0562</name>
</gene>
<dbReference type="AlphaFoldDB" id="A0A2T6BIN5"/>
<name>A0A2T6BIN5_9RHOB</name>
<dbReference type="PANTHER" id="PTHR22893">
    <property type="entry name" value="NADH OXIDOREDUCTASE-RELATED"/>
    <property type="match status" value="1"/>
</dbReference>
<sequence>MPDTDILFSPVKMGALELPNRVLMAPLTRNRAQSDGVHSDMAITYYQQRSGAGLIISEATQISPLGKGYINTPGIYSDAQVAAWKKITDAVHAGGGRIFCQLWHVGRISHVSLLPEGRKPQAPSAIAADAQTFTENGFEDTSEPEAMSLDDIKALLKDYRHAAECAKAAGFDGVEVHSANGYLLDQFLQDGVNKRDDAYGGSIENRLRLLGEVLDVVSEVFETGRIGVRLSPLGQAHDMSDSDPEALFTAAYKMLSARKLAYLHAMENFPGNERSEEEIEMLARLRGHYDGFFMTNGGFDATSAADFIERGDAQAVAFGRAFIANPDLPERFQLGAELNEPDQDTFYGGDETGYTDYPFLDKSKAAA</sequence>
<evidence type="ECO:0000313" key="5">
    <source>
        <dbReference type="EMBL" id="PTX55914.1"/>
    </source>
</evidence>
<keyword evidence="3" id="KW-0560">Oxidoreductase</keyword>